<keyword evidence="3" id="KW-1185">Reference proteome</keyword>
<evidence type="ECO:0000256" key="1">
    <source>
        <dbReference type="SAM" id="SignalP"/>
    </source>
</evidence>
<keyword evidence="1" id="KW-0732">Signal</keyword>
<accession>A0A1X2GKS7</accession>
<evidence type="ECO:0000313" key="2">
    <source>
        <dbReference type="EMBL" id="ORX56212.1"/>
    </source>
</evidence>
<feature type="signal peptide" evidence="1">
    <location>
        <begin position="1"/>
        <end position="22"/>
    </location>
</feature>
<dbReference type="EMBL" id="MCGT01000010">
    <property type="protein sequence ID" value="ORX56212.1"/>
    <property type="molecule type" value="Genomic_DNA"/>
</dbReference>
<evidence type="ECO:0000313" key="3">
    <source>
        <dbReference type="Proteomes" id="UP000242146"/>
    </source>
</evidence>
<sequence>MKFNFVSVILLGALMTLPQVMTKEWSSEIDHGMNSNREPMMHAQKSTLHKRGQVSGFSRPHKRRSTLTVVKRCQGGDSDLPLDLDCILRSVKDLVDMILGSEDDGTDGVVGGIIHDVLKLVSKVVRVLHIRDDGDDGLLGLDSLIRQILGECDDDDLIEGEGDDGDLVGELLQSIRHLLHQLLNHDDGRGLVTQLVKTVEHLLRSLLHGGGRDDLLRKRFTQIKQRSRLQRRQGDLLDGILSGGAISGILSNIQDALQGILENLTEGDKTFHLVQGVLDDVTGLLGPLGLNGGNDNVLHIVKVLVKDVSDIIDGVPGGDNLELKNLLSKLVDAVIDLVVGLHLLQVIDLTQIKDL</sequence>
<gene>
    <name evidence="2" type="ORF">DM01DRAFT_1016096</name>
</gene>
<reference evidence="2 3" key="1">
    <citation type="submission" date="2016-07" db="EMBL/GenBank/DDBJ databases">
        <title>Pervasive Adenine N6-methylation of Active Genes in Fungi.</title>
        <authorList>
            <consortium name="DOE Joint Genome Institute"/>
            <person name="Mondo S.J."/>
            <person name="Dannebaum R.O."/>
            <person name="Kuo R.C."/>
            <person name="Labutti K."/>
            <person name="Haridas S."/>
            <person name="Kuo A."/>
            <person name="Salamov A."/>
            <person name="Ahrendt S.R."/>
            <person name="Lipzen A."/>
            <person name="Sullivan W."/>
            <person name="Andreopoulos W.B."/>
            <person name="Clum A."/>
            <person name="Lindquist E."/>
            <person name="Daum C."/>
            <person name="Ramamoorthy G.K."/>
            <person name="Gryganskyi A."/>
            <person name="Culley D."/>
            <person name="Magnuson J.K."/>
            <person name="James T.Y."/>
            <person name="O'Malley M.A."/>
            <person name="Stajich J.E."/>
            <person name="Spatafora J.W."/>
            <person name="Visel A."/>
            <person name="Grigoriev I.V."/>
        </authorList>
    </citation>
    <scope>NUCLEOTIDE SEQUENCE [LARGE SCALE GENOMIC DNA]</scope>
    <source>
        <strain evidence="2 3">NRRL 3301</strain>
    </source>
</reference>
<feature type="chain" id="PRO_5013004749" evidence="1">
    <location>
        <begin position="23"/>
        <end position="355"/>
    </location>
</feature>
<name>A0A1X2GKS7_9FUNG</name>
<protein>
    <submittedName>
        <fullName evidence="2">Uncharacterized protein</fullName>
    </submittedName>
</protein>
<proteinExistence type="predicted"/>
<comment type="caution">
    <text evidence="2">The sequence shown here is derived from an EMBL/GenBank/DDBJ whole genome shotgun (WGS) entry which is preliminary data.</text>
</comment>
<dbReference type="AlphaFoldDB" id="A0A1X2GKS7"/>
<organism evidence="2 3">
    <name type="scientific">Hesseltinella vesiculosa</name>
    <dbReference type="NCBI Taxonomy" id="101127"/>
    <lineage>
        <taxon>Eukaryota</taxon>
        <taxon>Fungi</taxon>
        <taxon>Fungi incertae sedis</taxon>
        <taxon>Mucoromycota</taxon>
        <taxon>Mucoromycotina</taxon>
        <taxon>Mucoromycetes</taxon>
        <taxon>Mucorales</taxon>
        <taxon>Cunninghamellaceae</taxon>
        <taxon>Hesseltinella</taxon>
    </lineage>
</organism>
<dbReference type="Proteomes" id="UP000242146">
    <property type="component" value="Unassembled WGS sequence"/>
</dbReference>